<feature type="coiled-coil region" evidence="1">
    <location>
        <begin position="3"/>
        <end position="80"/>
    </location>
</feature>
<dbReference type="AlphaFoldDB" id="A0AAU9IMV8"/>
<feature type="region of interest" description="Disordered" evidence="2">
    <location>
        <begin position="121"/>
        <end position="140"/>
    </location>
</feature>
<evidence type="ECO:0000313" key="4">
    <source>
        <dbReference type="Proteomes" id="UP001162131"/>
    </source>
</evidence>
<accession>A0AAU9IMV8</accession>
<keyword evidence="1" id="KW-0175">Coiled coil</keyword>
<organism evidence="3 4">
    <name type="scientific">Blepharisma stoltei</name>
    <dbReference type="NCBI Taxonomy" id="1481888"/>
    <lineage>
        <taxon>Eukaryota</taxon>
        <taxon>Sar</taxon>
        <taxon>Alveolata</taxon>
        <taxon>Ciliophora</taxon>
        <taxon>Postciliodesmatophora</taxon>
        <taxon>Heterotrichea</taxon>
        <taxon>Heterotrichida</taxon>
        <taxon>Blepharismidae</taxon>
        <taxon>Blepharisma</taxon>
    </lineage>
</organism>
<comment type="caution">
    <text evidence="3">The sequence shown here is derived from an EMBL/GenBank/DDBJ whole genome shotgun (WGS) entry which is preliminary data.</text>
</comment>
<gene>
    <name evidence="3" type="ORF">BSTOLATCC_MIC2539</name>
</gene>
<name>A0AAU9IMV8_9CILI</name>
<evidence type="ECO:0000256" key="1">
    <source>
        <dbReference type="SAM" id="Coils"/>
    </source>
</evidence>
<dbReference type="EMBL" id="CAJZBQ010000003">
    <property type="protein sequence ID" value="CAG9310825.1"/>
    <property type="molecule type" value="Genomic_DNA"/>
</dbReference>
<keyword evidence="4" id="KW-1185">Reference proteome</keyword>
<dbReference type="Proteomes" id="UP001162131">
    <property type="component" value="Unassembled WGS sequence"/>
</dbReference>
<evidence type="ECO:0000313" key="3">
    <source>
        <dbReference type="EMBL" id="CAG9310825.1"/>
    </source>
</evidence>
<protein>
    <submittedName>
        <fullName evidence="3">Uncharacterized protein</fullName>
    </submittedName>
</protein>
<proteinExistence type="predicted"/>
<evidence type="ECO:0000256" key="2">
    <source>
        <dbReference type="SAM" id="MobiDB-lite"/>
    </source>
</evidence>
<sequence length="192" mass="22649">MTEAELREIVKLYEEENSVLKKEIDVLQNMLDSQEITHKNEKEFIMLQWERQRNELEDQNRNLIKTIEALEATILELKERLKYSHKTAEKRENTESPLGQLNDLWKSHTIRSEPIDSLQFGDSMKLSSKRSRRSEVDRLNETERMLKSQEVQLLKTGLMANALQLSYLNDELEIMNHSHASNKKKLGKKARK</sequence>
<reference evidence="3" key="1">
    <citation type="submission" date="2021-09" db="EMBL/GenBank/DDBJ databases">
        <authorList>
            <consortium name="AG Swart"/>
            <person name="Singh M."/>
            <person name="Singh A."/>
            <person name="Seah K."/>
            <person name="Emmerich C."/>
        </authorList>
    </citation>
    <scope>NUCLEOTIDE SEQUENCE</scope>
    <source>
        <strain evidence="3">ATCC30299</strain>
    </source>
</reference>